<dbReference type="Proteomes" id="UP000003880">
    <property type="component" value="Unassembled WGS sequence"/>
</dbReference>
<dbReference type="eggNOG" id="ENOG50331CM">
    <property type="taxonomic scope" value="Bacteria"/>
</dbReference>
<proteinExistence type="predicted"/>
<dbReference type="EMBL" id="ABWL02000031">
    <property type="protein sequence ID" value="EFE05592.1"/>
    <property type="molecule type" value="Genomic_DNA"/>
</dbReference>
<dbReference type="RefSeq" id="WP_006688179.1">
    <property type="nucleotide sequence ID" value="NZ_GG730303.1"/>
</dbReference>
<dbReference type="Pfam" id="PF13327">
    <property type="entry name" value="T3SS_LEE_assoc"/>
    <property type="match status" value="1"/>
</dbReference>
<reference evidence="1 2" key="1">
    <citation type="submission" date="2010-02" db="EMBL/GenBank/DDBJ databases">
        <authorList>
            <person name="Weinstock G."/>
            <person name="Sodergren E."/>
            <person name="Clifton S."/>
            <person name="Fulton L."/>
            <person name="Fulton B."/>
            <person name="Courtney L."/>
            <person name="Fronick C."/>
            <person name="Harrison M."/>
            <person name="Strong C."/>
            <person name="Farmer C."/>
            <person name="Delahaunty K."/>
            <person name="Markovic C."/>
            <person name="Hall O."/>
            <person name="Minx P."/>
            <person name="Tomlinson C."/>
            <person name="Mitreva M."/>
            <person name="Nelson J."/>
            <person name="Hou S."/>
            <person name="Wollam A."/>
            <person name="Pepin K.H."/>
            <person name="Johnson M."/>
            <person name="Bhonagiri V."/>
            <person name="Zhang X."/>
            <person name="Suruliraj S."/>
            <person name="Warren W."/>
            <person name="Chinwalla A."/>
            <person name="Mardis E.R."/>
            <person name="Wilson R.K."/>
        </authorList>
    </citation>
    <scope>NUCLEOTIDE SEQUENCE [LARGE SCALE GENOMIC DNA]</scope>
    <source>
        <strain evidence="1 2">ATCC 29220</strain>
    </source>
</reference>
<dbReference type="HOGENOM" id="CLU_120368_0_0_6"/>
<name>D4BKG1_9ENTR</name>
<dbReference type="InterPro" id="IPR025292">
    <property type="entry name" value="T3SS_LEE_assoc"/>
</dbReference>
<gene>
    <name evidence="1" type="ORF">CIT292_11038</name>
</gene>
<evidence type="ECO:0000313" key="1">
    <source>
        <dbReference type="EMBL" id="EFE05592.1"/>
    </source>
</evidence>
<dbReference type="AlphaFoldDB" id="D4BKG1"/>
<organism evidence="1 2">
    <name type="scientific">Citrobacter youngae ATCC 29220</name>
    <dbReference type="NCBI Taxonomy" id="500640"/>
    <lineage>
        <taxon>Bacteria</taxon>
        <taxon>Pseudomonadati</taxon>
        <taxon>Pseudomonadota</taxon>
        <taxon>Gammaproteobacteria</taxon>
        <taxon>Enterobacterales</taxon>
        <taxon>Enterobacteriaceae</taxon>
        <taxon>Citrobacter</taxon>
        <taxon>Citrobacter freundii complex</taxon>
    </lineage>
</organism>
<comment type="caution">
    <text evidence="1">The sequence shown here is derived from an EMBL/GenBank/DDBJ whole genome shotgun (WGS) entry which is preliminary data.</text>
</comment>
<evidence type="ECO:0000313" key="2">
    <source>
        <dbReference type="Proteomes" id="UP000003880"/>
    </source>
</evidence>
<accession>D4BKG1</accession>
<sequence>MSMTYDSEHVELHRLFIRPGKYLHTQYWEESKLAAWCNDYQNFSALQPEIDRQLRAWLGWKWPDEVIVLSHRQRHWIRWMGRLPVLLTALGLIHLRCPDYLFLGEYRQHFIALFGNRVLNQIVALWKGGDEDPEVVPDDLPEYAFIIGLQLFSQLVCGDWVGQMIVTTLPLIESHLVPEPVGYFSHEGIDCELMRLGRFL</sequence>
<protein>
    <submittedName>
        <fullName evidence="1">Uncharacterized protein</fullName>
    </submittedName>
</protein>